<dbReference type="NCBIfam" id="TIGR00017">
    <property type="entry name" value="cmk"/>
    <property type="match status" value="1"/>
</dbReference>
<dbReference type="Gene3D" id="3.40.50.300">
    <property type="entry name" value="P-loop containing nucleotide triphosphate hydrolases"/>
    <property type="match status" value="1"/>
</dbReference>
<comment type="catalytic activity">
    <reaction evidence="7 8">
        <text>CMP + ATP = CDP + ADP</text>
        <dbReference type="Rhea" id="RHEA:11600"/>
        <dbReference type="ChEBI" id="CHEBI:30616"/>
        <dbReference type="ChEBI" id="CHEBI:58069"/>
        <dbReference type="ChEBI" id="CHEBI:60377"/>
        <dbReference type="ChEBI" id="CHEBI:456216"/>
        <dbReference type="EC" id="2.7.4.25"/>
    </reaction>
</comment>
<sequence>MNITQTHLINIAIDGPAGAGKSTVARMVATALQYIYVDTGAMYRAVTLKAIEMDLPLEDNDKVGQLAKQLDIVLLPGAKSQRVIVNGEDVSSLLRSLEINRNVSYVARLESVRQRMADLQRSMALEKGVVMDGRDIGTHVLPNAELKIFLTATPRERANRRFMELGPDAGITLDQLEKEIAERDRLDQEREIAPLLQAPDAHLVDSTGRTVDEVVGEIVQWGLAAAKTISSEEK</sequence>
<keyword evidence="8" id="KW-0963">Cytoplasm</keyword>
<name>A0A3T1D5C6_9BACL</name>
<dbReference type="InterPro" id="IPR003136">
    <property type="entry name" value="Cytidylate_kin"/>
</dbReference>
<protein>
    <recommendedName>
        <fullName evidence="8">Cytidylate kinase</fullName>
        <shortName evidence="8">CK</shortName>
        <ecNumber evidence="8">2.7.4.25</ecNumber>
    </recommendedName>
    <alternativeName>
        <fullName evidence="8">Cytidine monophosphate kinase</fullName>
        <shortName evidence="8">CMP kinase</shortName>
    </alternativeName>
</protein>
<dbReference type="PANTHER" id="PTHR21299">
    <property type="entry name" value="CYTIDYLATE KINASE/PANTOATE-BETA-ALANINE LIGASE"/>
    <property type="match status" value="1"/>
</dbReference>
<dbReference type="GO" id="GO:0036430">
    <property type="term" value="F:CMP kinase activity"/>
    <property type="evidence" value="ECO:0007669"/>
    <property type="project" value="RHEA"/>
</dbReference>
<dbReference type="RefSeq" id="WP_130608449.1">
    <property type="nucleotide sequence ID" value="NZ_AP019400.1"/>
</dbReference>
<keyword evidence="5 8" id="KW-0067">ATP-binding</keyword>
<evidence type="ECO:0000313" key="11">
    <source>
        <dbReference type="Proteomes" id="UP000289856"/>
    </source>
</evidence>
<dbReference type="InterPro" id="IPR011994">
    <property type="entry name" value="Cytidylate_kinase_dom"/>
</dbReference>
<organism evidence="10 11">
    <name type="scientific">Cohnella abietis</name>
    <dbReference type="NCBI Taxonomy" id="2507935"/>
    <lineage>
        <taxon>Bacteria</taxon>
        <taxon>Bacillati</taxon>
        <taxon>Bacillota</taxon>
        <taxon>Bacilli</taxon>
        <taxon>Bacillales</taxon>
        <taxon>Paenibacillaceae</taxon>
        <taxon>Cohnella</taxon>
    </lineage>
</organism>
<dbReference type="GO" id="GO:0005524">
    <property type="term" value="F:ATP binding"/>
    <property type="evidence" value="ECO:0007669"/>
    <property type="project" value="UniProtKB-UniRule"/>
</dbReference>
<keyword evidence="4 8" id="KW-0418">Kinase</keyword>
<evidence type="ECO:0000256" key="7">
    <source>
        <dbReference type="ARBA" id="ARBA00048478"/>
    </source>
</evidence>
<evidence type="ECO:0000256" key="3">
    <source>
        <dbReference type="ARBA" id="ARBA00022741"/>
    </source>
</evidence>
<dbReference type="OrthoDB" id="9807434at2"/>
<dbReference type="GO" id="GO:0006220">
    <property type="term" value="P:pyrimidine nucleotide metabolic process"/>
    <property type="evidence" value="ECO:0007669"/>
    <property type="project" value="UniProtKB-UniRule"/>
</dbReference>
<evidence type="ECO:0000259" key="9">
    <source>
        <dbReference type="Pfam" id="PF02224"/>
    </source>
</evidence>
<dbReference type="InterPro" id="IPR027417">
    <property type="entry name" value="P-loop_NTPase"/>
</dbReference>
<evidence type="ECO:0000256" key="1">
    <source>
        <dbReference type="ARBA" id="ARBA00009427"/>
    </source>
</evidence>
<dbReference type="PANTHER" id="PTHR21299:SF2">
    <property type="entry name" value="CYTIDYLATE KINASE"/>
    <property type="match status" value="1"/>
</dbReference>
<keyword evidence="11" id="KW-1185">Reference proteome</keyword>
<feature type="binding site" evidence="8">
    <location>
        <begin position="15"/>
        <end position="23"/>
    </location>
    <ligand>
        <name>ATP</name>
        <dbReference type="ChEBI" id="CHEBI:30616"/>
    </ligand>
</feature>
<reference evidence="10 11" key="1">
    <citation type="submission" date="2019-01" db="EMBL/GenBank/DDBJ databases">
        <title>Complete genome sequence of Cohnella hallensis HS21 isolated from Korean fir (Abies koreana) rhizospheric soil.</title>
        <authorList>
            <person name="Jiang L."/>
            <person name="Kang S.W."/>
            <person name="Kim S."/>
            <person name="Jung J."/>
            <person name="Kim C.Y."/>
            <person name="Kim D.H."/>
            <person name="Kim S.W."/>
            <person name="Lee J."/>
        </authorList>
    </citation>
    <scope>NUCLEOTIDE SEQUENCE [LARGE SCALE GENOMIC DNA]</scope>
    <source>
        <strain evidence="10 11">HS21</strain>
    </source>
</reference>
<evidence type="ECO:0000256" key="4">
    <source>
        <dbReference type="ARBA" id="ARBA00022777"/>
    </source>
</evidence>
<evidence type="ECO:0000256" key="8">
    <source>
        <dbReference type="HAMAP-Rule" id="MF_00238"/>
    </source>
</evidence>
<dbReference type="GO" id="GO:0015949">
    <property type="term" value="P:nucleobase-containing small molecule interconversion"/>
    <property type="evidence" value="ECO:0007669"/>
    <property type="project" value="TreeGrafter"/>
</dbReference>
<comment type="subcellular location">
    <subcellularLocation>
        <location evidence="8">Cytoplasm</location>
    </subcellularLocation>
</comment>
<evidence type="ECO:0000256" key="6">
    <source>
        <dbReference type="ARBA" id="ARBA00047615"/>
    </source>
</evidence>
<comment type="catalytic activity">
    <reaction evidence="6 8">
        <text>dCMP + ATP = dCDP + ADP</text>
        <dbReference type="Rhea" id="RHEA:25094"/>
        <dbReference type="ChEBI" id="CHEBI:30616"/>
        <dbReference type="ChEBI" id="CHEBI:57566"/>
        <dbReference type="ChEBI" id="CHEBI:58593"/>
        <dbReference type="ChEBI" id="CHEBI:456216"/>
        <dbReference type="EC" id="2.7.4.25"/>
    </reaction>
</comment>
<evidence type="ECO:0000256" key="5">
    <source>
        <dbReference type="ARBA" id="ARBA00022840"/>
    </source>
</evidence>
<evidence type="ECO:0000256" key="2">
    <source>
        <dbReference type="ARBA" id="ARBA00022679"/>
    </source>
</evidence>
<dbReference type="AlphaFoldDB" id="A0A3T1D5C6"/>
<dbReference type="SUPFAM" id="SSF52540">
    <property type="entry name" value="P-loop containing nucleoside triphosphate hydrolases"/>
    <property type="match status" value="1"/>
</dbReference>
<accession>A0A3T1D5C6</accession>
<keyword evidence="3 8" id="KW-0547">Nucleotide-binding</keyword>
<evidence type="ECO:0000313" key="10">
    <source>
        <dbReference type="EMBL" id="BBI33175.1"/>
    </source>
</evidence>
<dbReference type="KEGG" id="cohn:KCTCHS21_25740"/>
<dbReference type="GO" id="GO:0005829">
    <property type="term" value="C:cytosol"/>
    <property type="evidence" value="ECO:0007669"/>
    <property type="project" value="TreeGrafter"/>
</dbReference>
<dbReference type="Pfam" id="PF02224">
    <property type="entry name" value="Cytidylate_kin"/>
    <property type="match status" value="1"/>
</dbReference>
<dbReference type="EC" id="2.7.4.25" evidence="8"/>
<dbReference type="CDD" id="cd02020">
    <property type="entry name" value="CMPK"/>
    <property type="match status" value="1"/>
</dbReference>
<dbReference type="EMBL" id="AP019400">
    <property type="protein sequence ID" value="BBI33175.1"/>
    <property type="molecule type" value="Genomic_DNA"/>
</dbReference>
<gene>
    <name evidence="8 10" type="primary">cmk</name>
    <name evidence="10" type="ORF">KCTCHS21_25740</name>
</gene>
<feature type="domain" description="Cytidylate kinase" evidence="9">
    <location>
        <begin position="11"/>
        <end position="220"/>
    </location>
</feature>
<dbReference type="GO" id="GO:0036431">
    <property type="term" value="F:dCMP kinase activity"/>
    <property type="evidence" value="ECO:0007669"/>
    <property type="project" value="InterPro"/>
</dbReference>
<dbReference type="Proteomes" id="UP000289856">
    <property type="component" value="Chromosome"/>
</dbReference>
<comment type="similarity">
    <text evidence="1 8">Belongs to the cytidylate kinase family. Type 1 subfamily.</text>
</comment>
<dbReference type="HAMAP" id="MF_00238">
    <property type="entry name" value="Cytidyl_kinase_type1"/>
    <property type="match status" value="1"/>
</dbReference>
<keyword evidence="2 8" id="KW-0808">Transferase</keyword>
<proteinExistence type="inferred from homology"/>